<name>A0A063Z4D7_BACPU</name>
<evidence type="ECO:0000313" key="1">
    <source>
        <dbReference type="EMBL" id="AVM23374.1"/>
    </source>
</evidence>
<evidence type="ECO:0000313" key="5">
    <source>
        <dbReference type="Proteomes" id="UP000264960"/>
    </source>
</evidence>
<reference evidence="2" key="3">
    <citation type="submission" date="2019-07" db="EMBL/GenBank/DDBJ databases">
        <title>Phylogenomic Reclassification of ATCC Bacillus Strains and Various Taxa within the Genus Bacillus.</title>
        <authorList>
            <person name="Riojas M.A."/>
            <person name="Frank A.M."/>
            <person name="Fenn S.L."/>
            <person name="King S."/>
            <person name="Brower S."/>
            <person name="Hazbon M.H."/>
        </authorList>
    </citation>
    <scope>NUCLEOTIDE SEQUENCE</scope>
    <source>
        <strain evidence="2">ATCC 27142</strain>
    </source>
</reference>
<dbReference type="EMBL" id="CP027116">
    <property type="protein sequence ID" value="AVM23374.1"/>
    <property type="molecule type" value="Genomic_DNA"/>
</dbReference>
<dbReference type="EMBL" id="NKHG01000038">
    <property type="protein sequence ID" value="PCK22108.1"/>
    <property type="molecule type" value="Genomic_DNA"/>
</dbReference>
<sequence>MRNELFDQAKSFTEEALTSSFSSGLERQQAVKRAKNAVSSAFANSTDAERNQLHTFQDLLDDL</sequence>
<evidence type="ECO:0000313" key="4">
    <source>
        <dbReference type="Proteomes" id="UP000228754"/>
    </source>
</evidence>
<dbReference type="AlphaFoldDB" id="A0A063Z4D7"/>
<organism evidence="3 4">
    <name type="scientific">Bacillus pumilus</name>
    <name type="common">Bacillus mesentericus</name>
    <dbReference type="NCBI Taxonomy" id="1408"/>
    <lineage>
        <taxon>Bacteria</taxon>
        <taxon>Bacillati</taxon>
        <taxon>Bacillota</taxon>
        <taxon>Bacilli</taxon>
        <taxon>Bacillales</taxon>
        <taxon>Bacillaceae</taxon>
        <taxon>Bacillus</taxon>
    </lineage>
</organism>
<evidence type="ECO:0000313" key="3">
    <source>
        <dbReference type="EMBL" id="PCK22108.1"/>
    </source>
</evidence>
<gene>
    <name evidence="1" type="ORF">C5695_05840</name>
    <name evidence="3" type="ORF">CEY02_05255</name>
    <name evidence="2" type="ORF">FO508_01110</name>
</gene>
<dbReference type="GeneID" id="61767238"/>
<dbReference type="Proteomes" id="UP001182042">
    <property type="component" value="Unassembled WGS sequence"/>
</dbReference>
<proteinExistence type="predicted"/>
<dbReference type="Pfam" id="PF12758">
    <property type="entry name" value="DUF3813"/>
    <property type="match status" value="1"/>
</dbReference>
<accession>A0A063Z4D7</accession>
<evidence type="ECO:0000313" key="2">
    <source>
        <dbReference type="EMBL" id="MDR4248946.1"/>
    </source>
</evidence>
<reference evidence="1 5" key="2">
    <citation type="submission" date="2018-02" db="EMBL/GenBank/DDBJ databases">
        <title>The complete genome of two Bacillus pumilus strains from Cuatro Cienegas, Coahuila, Mexico.</title>
        <authorList>
            <person name="Zarza E."/>
            <person name="Alcaraz L.D."/>
            <person name="Aguilar-Salinas B."/>
            <person name="Islas A."/>
            <person name="Olmedo-Alvarez G."/>
        </authorList>
    </citation>
    <scope>NUCLEOTIDE SEQUENCE [LARGE SCALE GENOMIC DNA]</scope>
    <source>
        <strain evidence="1 5">145</strain>
    </source>
</reference>
<protein>
    <submittedName>
        <fullName evidence="1">DUF3813 domain-containing protein</fullName>
    </submittedName>
</protein>
<dbReference type="OrthoDB" id="2692217at2"/>
<dbReference type="RefSeq" id="WP_024425070.1">
    <property type="nucleotide sequence ID" value="NZ_CANLUN010000013.1"/>
</dbReference>
<dbReference type="Proteomes" id="UP000228754">
    <property type="component" value="Unassembled WGS sequence"/>
</dbReference>
<dbReference type="KEGG" id="bpus:UP12_05530"/>
<dbReference type="EMBL" id="VKQA01000001">
    <property type="protein sequence ID" value="MDR4248946.1"/>
    <property type="molecule type" value="Genomic_DNA"/>
</dbReference>
<dbReference type="InterPro" id="IPR024217">
    <property type="entry name" value="DUF3813"/>
</dbReference>
<dbReference type="Proteomes" id="UP000264960">
    <property type="component" value="Chromosome"/>
</dbReference>
<reference evidence="3 4" key="1">
    <citation type="submission" date="2017-06" db="EMBL/GenBank/DDBJ databases">
        <title>Draft Genome Sequence of Bacillus sp Strain 36R Isolated from saline sediment at Atanasia, Sonora, Mexico.</title>
        <authorList>
            <person name="Sanchez Diaz R."/>
            <person name="Quiroz Macias M.E."/>
            <person name="Ibarra Gamez J.C."/>
            <person name="Enciso Ibarra J."/>
            <person name="Gomez Gil B."/>
            <person name="Galaviz Silva L."/>
        </authorList>
    </citation>
    <scope>NUCLEOTIDE SEQUENCE [LARGE SCALE GENOMIC DNA]</scope>
    <source>
        <strain evidence="3 4">36R_ATNSAL</strain>
    </source>
</reference>